<dbReference type="Pfam" id="PF17862">
    <property type="entry name" value="AAA_lid_3"/>
    <property type="match status" value="2"/>
</dbReference>
<feature type="domain" description="CDC48" evidence="6">
    <location>
        <begin position="109"/>
        <end position="170"/>
    </location>
</feature>
<dbReference type="SUPFAM" id="SSF52540">
    <property type="entry name" value="P-loop containing nucleoside triphosphate hydrolases"/>
    <property type="match status" value="2"/>
</dbReference>
<dbReference type="InterPro" id="IPR005938">
    <property type="entry name" value="AAA_ATPase_CDC48"/>
</dbReference>
<sequence>MGSNNEVSLRVAEARTRDVGRLIVRIPQRYMRVLGIEPGEYVEIIGNKRSAYAQVWPAYTDDEDKDYIRMDGVLRQNAGVSIGDVVKVKKANLRSAQRVTIAPVGEYIRVDPDYLKRAYLLGKPVWKGSIIEIPYYTGSIRFMVTSVTPGPAAYVGIDTEVQVREEPVREMELAMPRVTWEDIGDLEEAKRKIRELIELPLRHPEIFKHLGIEPPKGVLLIGPPGTGKTLLAKAVASEANAYFVSINGPEIMSKYYGESEAKLREIFEEAKKNAPAIIFIDEIDAIAPKREEVTGEVEKRVVAQLLTLMDGLQERGQVIVIGATNRPEAVDPALRRPGRFDREIYISMPDKNARKEILQVHTRNVPLCTEEDVKENMCDPNSDVVSIDELAEMTHGYTGADLAALVKEAAMIRLREAIEKKEIDLEQSEIPSEQLARIRIRRRDFLEAMKYIQPTVLREVIVEVPEIHWDDIGGYDNVKQELKEMVEWPLRYPRYFEELGIDPPKGILLFGPPGTGKTLLAKAVATESNANFIAVRGPEILSKWFGESERAIREIFKKARMAAPCVIFFDEIDAIAPARGLRVDSGATDRIVNQLLAEMDGIAPLKNVVVIAATNRADIVDPALLRPGRFDRIVYVPPPDENARFEIIKVHIRGLKLSDEVKDSDYKYLKDLARRTEGYTGADLAALVREAAMLALRETIRSNSNQVRPVDIEHFEEALKVVPPSLAKQDIARFEEMARNLRRALRGL</sequence>
<dbReference type="RefSeq" id="WP_013603794.1">
    <property type="nucleotide sequence ID" value="NC_015151.1"/>
</dbReference>
<keyword evidence="2" id="KW-0677">Repeat</keyword>
<dbReference type="InterPro" id="IPR009010">
    <property type="entry name" value="Asp_de-COase-like_dom_sf"/>
</dbReference>
<dbReference type="CDD" id="cd19511">
    <property type="entry name" value="RecA-like_CDC48_r2-like"/>
    <property type="match status" value="1"/>
</dbReference>
<dbReference type="eggNOG" id="arCOG01308">
    <property type="taxonomic scope" value="Archaea"/>
</dbReference>
<dbReference type="Pfam" id="PF02359">
    <property type="entry name" value="CDC48_N"/>
    <property type="match status" value="1"/>
</dbReference>
<dbReference type="SMART" id="SM01073">
    <property type="entry name" value="CDC48_N"/>
    <property type="match status" value="1"/>
</dbReference>
<dbReference type="InterPro" id="IPR050168">
    <property type="entry name" value="AAA_ATPase_domain"/>
</dbReference>
<evidence type="ECO:0000313" key="8">
    <source>
        <dbReference type="EMBL" id="ADY00631.1"/>
    </source>
</evidence>
<dbReference type="InterPro" id="IPR041569">
    <property type="entry name" value="AAA_lid_3"/>
</dbReference>
<keyword evidence="8" id="KW-0132">Cell division</keyword>
<dbReference type="InterPro" id="IPR029067">
    <property type="entry name" value="CDC48_domain_2-like_sf"/>
</dbReference>
<dbReference type="PANTHER" id="PTHR23077">
    <property type="entry name" value="AAA-FAMILY ATPASE"/>
    <property type="match status" value="1"/>
</dbReference>
<dbReference type="InterPro" id="IPR003959">
    <property type="entry name" value="ATPase_AAA_core"/>
</dbReference>
<organism evidence="8 9">
    <name type="scientific">Vulcanisaeta moutnovskia (strain 768-28)</name>
    <dbReference type="NCBI Taxonomy" id="985053"/>
    <lineage>
        <taxon>Archaea</taxon>
        <taxon>Thermoproteota</taxon>
        <taxon>Thermoprotei</taxon>
        <taxon>Thermoproteales</taxon>
        <taxon>Thermoproteaceae</taxon>
        <taxon>Vulcanisaeta</taxon>
    </lineage>
</organism>
<dbReference type="GO" id="GO:0005524">
    <property type="term" value="F:ATP binding"/>
    <property type="evidence" value="ECO:0007669"/>
    <property type="project" value="UniProtKB-KW"/>
</dbReference>
<accession>F0QU91</accession>
<dbReference type="KEGG" id="vmo:VMUT_0419"/>
<comment type="similarity">
    <text evidence="1">Belongs to the AAA ATPase family. CDC48 subfamily.</text>
</comment>
<dbReference type="Proteomes" id="UP000007485">
    <property type="component" value="Chromosome"/>
</dbReference>
<dbReference type="GO" id="GO:0051301">
    <property type="term" value="P:cell division"/>
    <property type="evidence" value="ECO:0007669"/>
    <property type="project" value="UniProtKB-KW"/>
</dbReference>
<evidence type="ECO:0000259" key="7">
    <source>
        <dbReference type="SMART" id="SM01073"/>
    </source>
</evidence>
<feature type="domain" description="AAA+ ATPase" evidence="5">
    <location>
        <begin position="503"/>
        <end position="640"/>
    </location>
</feature>
<evidence type="ECO:0000313" key="9">
    <source>
        <dbReference type="Proteomes" id="UP000007485"/>
    </source>
</evidence>
<keyword evidence="8" id="KW-0131">Cell cycle</keyword>
<dbReference type="EMBL" id="CP002529">
    <property type="protein sequence ID" value="ADY00631.1"/>
    <property type="molecule type" value="Genomic_DNA"/>
</dbReference>
<evidence type="ECO:0000256" key="1">
    <source>
        <dbReference type="ARBA" id="ARBA00009833"/>
    </source>
</evidence>
<dbReference type="SMART" id="SM00382">
    <property type="entry name" value="AAA"/>
    <property type="match status" value="2"/>
</dbReference>
<dbReference type="FunFam" id="3.40.50.300:FF:000018">
    <property type="entry name" value="Cell division control 48"/>
    <property type="match status" value="1"/>
</dbReference>
<dbReference type="SUPFAM" id="SSF54585">
    <property type="entry name" value="Cdc48 domain 2-like"/>
    <property type="match status" value="1"/>
</dbReference>
<dbReference type="Pfam" id="PF02933">
    <property type="entry name" value="CDC48_2"/>
    <property type="match status" value="1"/>
</dbReference>
<dbReference type="SUPFAM" id="SSF50692">
    <property type="entry name" value="ADC-like"/>
    <property type="match status" value="1"/>
</dbReference>
<dbReference type="Gene3D" id="3.10.330.10">
    <property type="match status" value="1"/>
</dbReference>
<dbReference type="Gene3D" id="3.40.50.300">
    <property type="entry name" value="P-loop containing nucleotide triphosphate hydrolases"/>
    <property type="match status" value="2"/>
</dbReference>
<dbReference type="NCBIfam" id="TIGR01243">
    <property type="entry name" value="CDC48"/>
    <property type="match status" value="1"/>
</dbReference>
<dbReference type="SMART" id="SM01072">
    <property type="entry name" value="CDC48_2"/>
    <property type="match status" value="1"/>
</dbReference>
<dbReference type="Gene3D" id="1.10.8.60">
    <property type="match status" value="2"/>
</dbReference>
<name>F0QU91_VULM7</name>
<dbReference type="InterPro" id="IPR003338">
    <property type="entry name" value="CDC4_N-term_subdom"/>
</dbReference>
<dbReference type="FunFam" id="1.10.8.60:FF:000057">
    <property type="entry name" value="AAA family ATPase, CDC48 subfamily"/>
    <property type="match status" value="1"/>
</dbReference>
<protein>
    <submittedName>
        <fullName evidence="8">AAA family ATPase, possible cell division control protein cdc48</fullName>
    </submittedName>
</protein>
<dbReference type="Gene3D" id="2.40.40.20">
    <property type="match status" value="1"/>
</dbReference>
<dbReference type="FunFam" id="2.40.40.20:FF:000007">
    <property type="entry name" value="AAA family ATPase"/>
    <property type="match status" value="1"/>
</dbReference>
<dbReference type="InterPro" id="IPR003960">
    <property type="entry name" value="ATPase_AAA_CS"/>
</dbReference>
<dbReference type="InterPro" id="IPR027417">
    <property type="entry name" value="P-loop_NTPase"/>
</dbReference>
<evidence type="ECO:0000259" key="5">
    <source>
        <dbReference type="SMART" id="SM00382"/>
    </source>
</evidence>
<evidence type="ECO:0000259" key="6">
    <source>
        <dbReference type="SMART" id="SM01072"/>
    </source>
</evidence>
<dbReference type="STRING" id="985053.VMUT_0419"/>
<keyword evidence="9" id="KW-1185">Reference proteome</keyword>
<dbReference type="PROSITE" id="PS00674">
    <property type="entry name" value="AAA"/>
    <property type="match status" value="2"/>
</dbReference>
<dbReference type="OrthoDB" id="77269at2157"/>
<feature type="domain" description="AAA+ ATPase" evidence="5">
    <location>
        <begin position="214"/>
        <end position="350"/>
    </location>
</feature>
<dbReference type="Pfam" id="PF00004">
    <property type="entry name" value="AAA"/>
    <property type="match status" value="2"/>
</dbReference>
<evidence type="ECO:0000256" key="3">
    <source>
        <dbReference type="ARBA" id="ARBA00022741"/>
    </source>
</evidence>
<dbReference type="InterPro" id="IPR004201">
    <property type="entry name" value="Cdc48_dom2"/>
</dbReference>
<reference evidence="8 9" key="1">
    <citation type="journal article" date="2011" name="J. Bacteriol.">
        <title>Complete genome sequence of 'Vulcanisaeta moutnovskia' strain 768-28, a novel member of the hyperthermophilic crenarchaeal genus vulcanisaeta.</title>
        <authorList>
            <person name="Gumerov V.M."/>
            <person name="Mardanov A.V."/>
            <person name="Beletsky A.V."/>
            <person name="Prokofeva M.I."/>
            <person name="Bonch-Osmolovskaya E.A."/>
            <person name="Ravin N.V."/>
            <person name="Skryabin K.G."/>
        </authorList>
    </citation>
    <scope>NUCLEOTIDE SEQUENCE [LARGE SCALE GENOMIC DNA]</scope>
    <source>
        <strain evidence="8 9">768-28</strain>
    </source>
</reference>
<dbReference type="PANTHER" id="PTHR23077:SF199">
    <property type="entry name" value="AAA FAMILY ATPASE"/>
    <property type="match status" value="1"/>
</dbReference>
<dbReference type="GO" id="GO:0016887">
    <property type="term" value="F:ATP hydrolysis activity"/>
    <property type="evidence" value="ECO:0007669"/>
    <property type="project" value="InterPro"/>
</dbReference>
<dbReference type="FunFam" id="3.40.50.300:FF:000012">
    <property type="entry name" value="Transitional endoplasmic reticulum ATPase"/>
    <property type="match status" value="1"/>
</dbReference>
<keyword evidence="4" id="KW-0067">ATP-binding</keyword>
<dbReference type="InterPro" id="IPR003593">
    <property type="entry name" value="AAA+_ATPase"/>
</dbReference>
<dbReference type="GeneID" id="10288071"/>
<dbReference type="HOGENOM" id="CLU_000688_12_2_2"/>
<keyword evidence="3" id="KW-0547">Nucleotide-binding</keyword>
<dbReference type="AlphaFoldDB" id="F0QU91"/>
<evidence type="ECO:0000256" key="4">
    <source>
        <dbReference type="ARBA" id="ARBA00022840"/>
    </source>
</evidence>
<gene>
    <name evidence="8" type="ordered locus">VMUT_0419</name>
</gene>
<feature type="domain" description="CDC48 N-terminal subdomain" evidence="7">
    <location>
        <begin position="8"/>
        <end position="93"/>
    </location>
</feature>
<proteinExistence type="inferred from homology"/>
<evidence type="ECO:0000256" key="2">
    <source>
        <dbReference type="ARBA" id="ARBA00022737"/>
    </source>
</evidence>